<keyword evidence="3 5" id="KW-0371">Homeobox</keyword>
<dbReference type="GO" id="GO:0030182">
    <property type="term" value="P:neuron differentiation"/>
    <property type="evidence" value="ECO:0007669"/>
    <property type="project" value="UniProtKB-ARBA"/>
</dbReference>
<evidence type="ECO:0000256" key="2">
    <source>
        <dbReference type="ARBA" id="ARBA00023125"/>
    </source>
</evidence>
<proteinExistence type="predicted"/>
<dbReference type="CDD" id="cd00086">
    <property type="entry name" value="homeodomain"/>
    <property type="match status" value="1"/>
</dbReference>
<evidence type="ECO:0000259" key="8">
    <source>
        <dbReference type="PROSITE" id="PS50071"/>
    </source>
</evidence>
<dbReference type="PANTHER" id="PTHR24329">
    <property type="entry name" value="HOMEOBOX PROTEIN ARISTALESS"/>
    <property type="match status" value="1"/>
</dbReference>
<feature type="DNA-binding region" description="Homeobox" evidence="5">
    <location>
        <begin position="92"/>
        <end position="151"/>
    </location>
</feature>
<keyword evidence="9" id="KW-1185">Reference proteome</keyword>
<dbReference type="Proteomes" id="UP000046393">
    <property type="component" value="Unplaced"/>
</dbReference>
<feature type="domain" description="Homeobox" evidence="8">
    <location>
        <begin position="90"/>
        <end position="150"/>
    </location>
</feature>
<dbReference type="Pfam" id="PF00046">
    <property type="entry name" value="Homeodomain"/>
    <property type="match status" value="1"/>
</dbReference>
<dbReference type="Gene3D" id="1.10.10.60">
    <property type="entry name" value="Homeodomain-like"/>
    <property type="match status" value="1"/>
</dbReference>
<keyword evidence="2 5" id="KW-0238">DNA-binding</keyword>
<evidence type="ECO:0000256" key="7">
    <source>
        <dbReference type="SAM" id="MobiDB-lite"/>
    </source>
</evidence>
<protein>
    <submittedName>
        <fullName evidence="10">Homeobox domain-containing protein</fullName>
    </submittedName>
</protein>
<accession>A0A0N5AC20</accession>
<dbReference type="GO" id="GO:0000981">
    <property type="term" value="F:DNA-binding transcription factor activity, RNA polymerase II-specific"/>
    <property type="evidence" value="ECO:0007669"/>
    <property type="project" value="InterPro"/>
</dbReference>
<dbReference type="PANTHER" id="PTHR24329:SF543">
    <property type="entry name" value="FI01017P-RELATED"/>
    <property type="match status" value="1"/>
</dbReference>
<evidence type="ECO:0000256" key="4">
    <source>
        <dbReference type="ARBA" id="ARBA00023242"/>
    </source>
</evidence>
<dbReference type="PROSITE" id="PS50071">
    <property type="entry name" value="HOMEOBOX_2"/>
    <property type="match status" value="1"/>
</dbReference>
<reference evidence="10" key="1">
    <citation type="submission" date="2017-02" db="UniProtKB">
        <authorList>
            <consortium name="WormBaseParasite"/>
        </authorList>
    </citation>
    <scope>IDENTIFICATION</scope>
</reference>
<dbReference type="InterPro" id="IPR017970">
    <property type="entry name" value="Homeobox_CS"/>
</dbReference>
<organism evidence="9 10">
    <name type="scientific">Syphacia muris</name>
    <dbReference type="NCBI Taxonomy" id="451379"/>
    <lineage>
        <taxon>Eukaryota</taxon>
        <taxon>Metazoa</taxon>
        <taxon>Ecdysozoa</taxon>
        <taxon>Nematoda</taxon>
        <taxon>Chromadorea</taxon>
        <taxon>Rhabditida</taxon>
        <taxon>Spirurina</taxon>
        <taxon>Oxyuridomorpha</taxon>
        <taxon>Oxyuroidea</taxon>
        <taxon>Oxyuridae</taxon>
        <taxon>Syphacia</taxon>
    </lineage>
</organism>
<evidence type="ECO:0000256" key="5">
    <source>
        <dbReference type="PROSITE-ProRule" id="PRU00108"/>
    </source>
</evidence>
<dbReference type="FunFam" id="1.10.10.60:FF:000679">
    <property type="entry name" value="Homeobox protein aristaless"/>
    <property type="match status" value="1"/>
</dbReference>
<evidence type="ECO:0000256" key="3">
    <source>
        <dbReference type="ARBA" id="ARBA00023155"/>
    </source>
</evidence>
<dbReference type="InterPro" id="IPR009057">
    <property type="entry name" value="Homeodomain-like_sf"/>
</dbReference>
<dbReference type="AlphaFoldDB" id="A0A0N5AC20"/>
<name>A0A0N5AC20_9BILA</name>
<evidence type="ECO:0000313" key="10">
    <source>
        <dbReference type="WBParaSite" id="SMUV_0000169601-mRNA-1"/>
    </source>
</evidence>
<dbReference type="InterPro" id="IPR001356">
    <property type="entry name" value="HD"/>
</dbReference>
<feature type="region of interest" description="Disordered" evidence="7">
    <location>
        <begin position="20"/>
        <end position="69"/>
    </location>
</feature>
<sequence>VTTKLQSPFRSAFTIASLTSDTNTITAKANPNVANKDDKKTGGETSTENKLQVFIHDATPSPSVSEVQELSPLADYASQSSASPDENKKRRQRRYRTTFAAYQLEELEKAFAITHYPDASLRMELAKRCLLTDARVQVWFQNRRARWRKQQRSSHGQIPVIDSRLIQPLAIPAQPNPYFFLAATSGLHPNPVPLIDNNGTNTTTLIRQAQSYGS</sequence>
<dbReference type="SUPFAM" id="SSF46689">
    <property type="entry name" value="Homeodomain-like"/>
    <property type="match status" value="1"/>
</dbReference>
<evidence type="ECO:0000256" key="6">
    <source>
        <dbReference type="RuleBase" id="RU000682"/>
    </source>
</evidence>
<dbReference type="PROSITE" id="PS00027">
    <property type="entry name" value="HOMEOBOX_1"/>
    <property type="match status" value="1"/>
</dbReference>
<dbReference type="GO" id="GO:0000977">
    <property type="term" value="F:RNA polymerase II transcription regulatory region sequence-specific DNA binding"/>
    <property type="evidence" value="ECO:0007669"/>
    <property type="project" value="TreeGrafter"/>
</dbReference>
<dbReference type="InterPro" id="IPR050649">
    <property type="entry name" value="Paired_Homeobox_TFs"/>
</dbReference>
<dbReference type="WBParaSite" id="SMUV_0000169601-mRNA-1">
    <property type="protein sequence ID" value="SMUV_0000169601-mRNA-1"/>
    <property type="gene ID" value="SMUV_0000169601"/>
</dbReference>
<evidence type="ECO:0000256" key="1">
    <source>
        <dbReference type="ARBA" id="ARBA00004123"/>
    </source>
</evidence>
<dbReference type="GO" id="GO:0005634">
    <property type="term" value="C:nucleus"/>
    <property type="evidence" value="ECO:0007669"/>
    <property type="project" value="UniProtKB-SubCell"/>
</dbReference>
<dbReference type="SMART" id="SM00389">
    <property type="entry name" value="HOX"/>
    <property type="match status" value="1"/>
</dbReference>
<keyword evidence="4 5" id="KW-0539">Nucleus</keyword>
<evidence type="ECO:0000313" key="9">
    <source>
        <dbReference type="Proteomes" id="UP000046393"/>
    </source>
</evidence>
<feature type="compositionally biased region" description="Polar residues" evidence="7">
    <location>
        <begin position="20"/>
        <end position="33"/>
    </location>
</feature>
<dbReference type="STRING" id="451379.A0A0N5AC20"/>
<comment type="subcellular location">
    <subcellularLocation>
        <location evidence="1 5 6">Nucleus</location>
    </subcellularLocation>
</comment>